<gene>
    <name evidence="1" type="ORF">GQ466_27245</name>
</gene>
<sequence length="247" mass="27491">MSPLYPGDRVRLTFPWGRLARGAEATFVGDARGEVVTVVIRLDVGGSEMRVPLGCLTPVSPRPTPEPTGDLEVHHLPGGVRVAEGIDRTNAPRWTWEPPSGPERVRLIWRRGTLMEYRVPRDGRELPTGRAVPTGPTRREARRTALAVLQRRASDIAEPFYAADDGYEWIRLLPTMPRTWRPMVTWEAAPLGHWPRVVVATCTAPPGAPLYGAAALWNAGVTEVTNHLTLTEFRTRLLQIKEAFPDE</sequence>
<accession>A0A6I4WFT0</accession>
<organism evidence="1 2">
    <name type="scientific">Actinomadura rayongensis</name>
    <dbReference type="NCBI Taxonomy" id="1429076"/>
    <lineage>
        <taxon>Bacteria</taxon>
        <taxon>Bacillati</taxon>
        <taxon>Actinomycetota</taxon>
        <taxon>Actinomycetes</taxon>
        <taxon>Streptosporangiales</taxon>
        <taxon>Thermomonosporaceae</taxon>
        <taxon>Actinomadura</taxon>
    </lineage>
</organism>
<dbReference type="EMBL" id="WUTW01000008">
    <property type="protein sequence ID" value="MXQ67720.1"/>
    <property type="molecule type" value="Genomic_DNA"/>
</dbReference>
<name>A0A6I4WFT0_9ACTN</name>
<proteinExistence type="predicted"/>
<dbReference type="RefSeq" id="WP_161105906.1">
    <property type="nucleotide sequence ID" value="NZ_JBHLYI010000011.1"/>
</dbReference>
<dbReference type="Proteomes" id="UP000431901">
    <property type="component" value="Unassembled WGS sequence"/>
</dbReference>
<reference evidence="1 2" key="1">
    <citation type="submission" date="2019-12" db="EMBL/GenBank/DDBJ databases">
        <title>Nocardia macrotermitis sp. nov. and Nocardia aurantia sp. nov., isolated from the gut of the fungus growing-termite Macrotermes natalensis.</title>
        <authorList>
            <person name="Christine B."/>
            <person name="Rene B."/>
        </authorList>
    </citation>
    <scope>NUCLEOTIDE SEQUENCE [LARGE SCALE GENOMIC DNA]</scope>
    <source>
        <strain evidence="1 2">DSM 102126</strain>
    </source>
</reference>
<comment type="caution">
    <text evidence="1">The sequence shown here is derived from an EMBL/GenBank/DDBJ whole genome shotgun (WGS) entry which is preliminary data.</text>
</comment>
<keyword evidence="2" id="KW-1185">Reference proteome</keyword>
<evidence type="ECO:0000313" key="1">
    <source>
        <dbReference type="EMBL" id="MXQ67720.1"/>
    </source>
</evidence>
<protein>
    <submittedName>
        <fullName evidence="1">Uncharacterized protein</fullName>
    </submittedName>
</protein>
<dbReference type="AlphaFoldDB" id="A0A6I4WFT0"/>
<evidence type="ECO:0000313" key="2">
    <source>
        <dbReference type="Proteomes" id="UP000431901"/>
    </source>
</evidence>